<name>A0ABT3GL65_9BACT</name>
<sequence>MSTTFSDEEDDYEVGYGKPPKHTQFPKGKSGNPLGRPKKQKKNSELLNELLDVKIQVNGKTITKREALFLSIVNDAIKGKASARNTLLSLVNEEDVELEEFSETFDDKIAFFEVQRQMAKRGKEEE</sequence>
<dbReference type="Pfam" id="PF18932">
    <property type="entry name" value="DUF5681"/>
    <property type="match status" value="1"/>
</dbReference>
<dbReference type="InterPro" id="IPR043736">
    <property type="entry name" value="DUF5681"/>
</dbReference>
<dbReference type="Proteomes" id="UP001320876">
    <property type="component" value="Unassembled WGS sequence"/>
</dbReference>
<evidence type="ECO:0000256" key="1">
    <source>
        <dbReference type="SAM" id="MobiDB-lite"/>
    </source>
</evidence>
<feature type="domain" description="DUF5681" evidence="2">
    <location>
        <begin position="21"/>
        <end position="93"/>
    </location>
</feature>
<feature type="compositionally biased region" description="Acidic residues" evidence="1">
    <location>
        <begin position="1"/>
        <end position="13"/>
    </location>
</feature>
<dbReference type="RefSeq" id="WP_264488372.1">
    <property type="nucleotide sequence ID" value="NZ_JAPDDT010000007.1"/>
</dbReference>
<reference evidence="3 4" key="1">
    <citation type="submission" date="2022-10" db="EMBL/GenBank/DDBJ databases">
        <title>Luteolibacter arcticus strain CCTCC AB 2014275, whole genome shotgun sequencing project.</title>
        <authorList>
            <person name="Zhao G."/>
            <person name="Shen L."/>
        </authorList>
    </citation>
    <scope>NUCLEOTIDE SEQUENCE [LARGE SCALE GENOMIC DNA]</scope>
    <source>
        <strain evidence="3 4">CCTCC AB 2014275</strain>
    </source>
</reference>
<evidence type="ECO:0000313" key="3">
    <source>
        <dbReference type="EMBL" id="MCW1924263.1"/>
    </source>
</evidence>
<feature type="region of interest" description="Disordered" evidence="1">
    <location>
        <begin position="1"/>
        <end position="43"/>
    </location>
</feature>
<dbReference type="EMBL" id="JAPDDT010000007">
    <property type="protein sequence ID" value="MCW1924263.1"/>
    <property type="molecule type" value="Genomic_DNA"/>
</dbReference>
<gene>
    <name evidence="3" type="ORF">OKA05_16980</name>
</gene>
<evidence type="ECO:0000259" key="2">
    <source>
        <dbReference type="Pfam" id="PF18932"/>
    </source>
</evidence>
<protein>
    <submittedName>
        <fullName evidence="3">DUF5681 domain-containing protein</fullName>
    </submittedName>
</protein>
<keyword evidence="4" id="KW-1185">Reference proteome</keyword>
<evidence type="ECO:0000313" key="4">
    <source>
        <dbReference type="Proteomes" id="UP001320876"/>
    </source>
</evidence>
<comment type="caution">
    <text evidence="3">The sequence shown here is derived from an EMBL/GenBank/DDBJ whole genome shotgun (WGS) entry which is preliminary data.</text>
</comment>
<organism evidence="3 4">
    <name type="scientific">Luteolibacter arcticus</name>
    <dbReference type="NCBI Taxonomy" id="1581411"/>
    <lineage>
        <taxon>Bacteria</taxon>
        <taxon>Pseudomonadati</taxon>
        <taxon>Verrucomicrobiota</taxon>
        <taxon>Verrucomicrobiia</taxon>
        <taxon>Verrucomicrobiales</taxon>
        <taxon>Verrucomicrobiaceae</taxon>
        <taxon>Luteolibacter</taxon>
    </lineage>
</organism>
<accession>A0ABT3GL65</accession>
<proteinExistence type="predicted"/>